<sequence>MLISTRYSSFKSPTDFDQAVPKSPEWFKPVWTTVNAPPPHRPRRSHSPPSPTSMSEDESLPPLEASRRPWQKHSRASVSCLSDSELGLPPKHFRPRFASAPSFGSIEEETSSEEDEISTPVGLSEALDPFQMLLPYCESRLAKARSSFDKSFDASERVAGHVPAKSVNINAFKPRFPRVPRYQRPLVTIVFCALLFGTLCVVSFLQQSLAASERTLVVHQGEWLIRNAGTVHTQAELIISQDTELDLSATRPVHHKLFPEHKQEQAES</sequence>
<organism evidence="3 4">
    <name type="scientific">Naematelia encephala</name>
    <dbReference type="NCBI Taxonomy" id="71784"/>
    <lineage>
        <taxon>Eukaryota</taxon>
        <taxon>Fungi</taxon>
        <taxon>Dikarya</taxon>
        <taxon>Basidiomycota</taxon>
        <taxon>Agaricomycotina</taxon>
        <taxon>Tremellomycetes</taxon>
        <taxon>Tremellales</taxon>
        <taxon>Naemateliaceae</taxon>
        <taxon>Naematelia</taxon>
    </lineage>
</organism>
<feature type="compositionally biased region" description="Polar residues" evidence="1">
    <location>
        <begin position="1"/>
        <end position="12"/>
    </location>
</feature>
<evidence type="ECO:0000313" key="4">
    <source>
        <dbReference type="Proteomes" id="UP000193986"/>
    </source>
</evidence>
<feature type="transmembrane region" description="Helical" evidence="2">
    <location>
        <begin position="185"/>
        <end position="205"/>
    </location>
</feature>
<feature type="region of interest" description="Disordered" evidence="1">
    <location>
        <begin position="1"/>
        <end position="71"/>
    </location>
</feature>
<comment type="caution">
    <text evidence="3">The sequence shown here is derived from an EMBL/GenBank/DDBJ whole genome shotgun (WGS) entry which is preliminary data.</text>
</comment>
<evidence type="ECO:0008006" key="5">
    <source>
        <dbReference type="Google" id="ProtNLM"/>
    </source>
</evidence>
<keyword evidence="2" id="KW-0472">Membrane</keyword>
<name>A0A1Y2AX50_9TREE</name>
<dbReference type="AlphaFoldDB" id="A0A1Y2AX50"/>
<dbReference type="EMBL" id="MCFC01000040">
    <property type="protein sequence ID" value="ORY27163.1"/>
    <property type="molecule type" value="Genomic_DNA"/>
</dbReference>
<keyword evidence="4" id="KW-1185">Reference proteome</keyword>
<protein>
    <recommendedName>
        <fullName evidence="5">Transmembrane protein</fullName>
    </recommendedName>
</protein>
<evidence type="ECO:0000256" key="2">
    <source>
        <dbReference type="SAM" id="Phobius"/>
    </source>
</evidence>
<accession>A0A1Y2AX50</accession>
<evidence type="ECO:0000256" key="1">
    <source>
        <dbReference type="SAM" id="MobiDB-lite"/>
    </source>
</evidence>
<dbReference type="Proteomes" id="UP000193986">
    <property type="component" value="Unassembled WGS sequence"/>
</dbReference>
<dbReference type="InParanoid" id="A0A1Y2AX50"/>
<keyword evidence="2" id="KW-1133">Transmembrane helix</keyword>
<keyword evidence="2" id="KW-0812">Transmembrane</keyword>
<gene>
    <name evidence="3" type="ORF">BCR39DRAFT_599464</name>
</gene>
<dbReference type="OrthoDB" id="423313at2759"/>
<reference evidence="3 4" key="1">
    <citation type="submission" date="2016-07" db="EMBL/GenBank/DDBJ databases">
        <title>Pervasive Adenine N6-methylation of Active Genes in Fungi.</title>
        <authorList>
            <consortium name="DOE Joint Genome Institute"/>
            <person name="Mondo S.J."/>
            <person name="Dannebaum R.O."/>
            <person name="Kuo R.C."/>
            <person name="Labutti K."/>
            <person name="Haridas S."/>
            <person name="Kuo A."/>
            <person name="Salamov A."/>
            <person name="Ahrendt S.R."/>
            <person name="Lipzen A."/>
            <person name="Sullivan W."/>
            <person name="Andreopoulos W.B."/>
            <person name="Clum A."/>
            <person name="Lindquist E."/>
            <person name="Daum C."/>
            <person name="Ramamoorthy G.K."/>
            <person name="Gryganskyi A."/>
            <person name="Culley D."/>
            <person name="Magnuson J.K."/>
            <person name="James T.Y."/>
            <person name="O'Malley M.A."/>
            <person name="Stajich J.E."/>
            <person name="Spatafora J.W."/>
            <person name="Visel A."/>
            <person name="Grigoriev I.V."/>
        </authorList>
    </citation>
    <scope>NUCLEOTIDE SEQUENCE [LARGE SCALE GENOMIC DNA]</scope>
    <source>
        <strain evidence="3 4">68-887.2</strain>
    </source>
</reference>
<evidence type="ECO:0000313" key="3">
    <source>
        <dbReference type="EMBL" id="ORY27163.1"/>
    </source>
</evidence>
<proteinExistence type="predicted"/>